<dbReference type="InterPro" id="IPR000210">
    <property type="entry name" value="BTB/POZ_dom"/>
</dbReference>
<dbReference type="EMBL" id="JAKUCV010004801">
    <property type="protein sequence ID" value="KAJ4833986.1"/>
    <property type="molecule type" value="Genomic_DNA"/>
</dbReference>
<dbReference type="PANTHER" id="PTHR31060:SF32">
    <property type="entry name" value="BTB_POZ DOMAIN PLANT PROTEIN"/>
    <property type="match status" value="1"/>
</dbReference>
<reference evidence="6" key="1">
    <citation type="submission" date="2022-02" db="EMBL/GenBank/DDBJ databases">
        <authorList>
            <person name="Henning P.M."/>
            <person name="McCubbin A.G."/>
            <person name="Shore J.S."/>
        </authorList>
    </citation>
    <scope>NUCLEOTIDE SEQUENCE</scope>
    <source>
        <strain evidence="6">F60SS</strain>
        <tissue evidence="6">Leaves</tissue>
    </source>
</reference>
<name>A0A9Q0J941_9ROSI</name>
<accession>A0A9Q0J941</accession>
<dbReference type="Gene3D" id="3.30.710.10">
    <property type="entry name" value="Potassium Channel Kv1.1, Chain A"/>
    <property type="match status" value="1"/>
</dbReference>
<dbReference type="OrthoDB" id="2014231at2759"/>
<reference evidence="6" key="2">
    <citation type="journal article" date="2023" name="Plants (Basel)">
        <title>Annotation of the Turnera subulata (Passifloraceae) Draft Genome Reveals the S-Locus Evolved after the Divergence of Turneroideae from Passifloroideae in a Stepwise Manner.</title>
        <authorList>
            <person name="Henning P.M."/>
            <person name="Roalson E.H."/>
            <person name="Mir W."/>
            <person name="McCubbin A.G."/>
            <person name="Shore J.S."/>
        </authorList>
    </citation>
    <scope>NUCLEOTIDE SEQUENCE</scope>
    <source>
        <strain evidence="6">F60SS</strain>
    </source>
</reference>
<feature type="compositionally biased region" description="Low complexity" evidence="4">
    <location>
        <begin position="16"/>
        <end position="36"/>
    </location>
</feature>
<evidence type="ECO:0000313" key="6">
    <source>
        <dbReference type="EMBL" id="KAJ4833986.1"/>
    </source>
</evidence>
<organism evidence="6 7">
    <name type="scientific">Turnera subulata</name>
    <dbReference type="NCBI Taxonomy" id="218843"/>
    <lineage>
        <taxon>Eukaryota</taxon>
        <taxon>Viridiplantae</taxon>
        <taxon>Streptophyta</taxon>
        <taxon>Embryophyta</taxon>
        <taxon>Tracheophyta</taxon>
        <taxon>Spermatophyta</taxon>
        <taxon>Magnoliopsida</taxon>
        <taxon>eudicotyledons</taxon>
        <taxon>Gunneridae</taxon>
        <taxon>Pentapetalae</taxon>
        <taxon>rosids</taxon>
        <taxon>fabids</taxon>
        <taxon>Malpighiales</taxon>
        <taxon>Passifloraceae</taxon>
        <taxon>Turnera</taxon>
    </lineage>
</organism>
<keyword evidence="3" id="KW-0833">Ubl conjugation pathway</keyword>
<evidence type="ECO:0000256" key="4">
    <source>
        <dbReference type="SAM" id="MobiDB-lite"/>
    </source>
</evidence>
<feature type="compositionally biased region" description="Basic residues" evidence="4">
    <location>
        <begin position="66"/>
        <end position="76"/>
    </location>
</feature>
<evidence type="ECO:0000313" key="7">
    <source>
        <dbReference type="Proteomes" id="UP001141552"/>
    </source>
</evidence>
<dbReference type="InterPro" id="IPR011333">
    <property type="entry name" value="SKP1/BTB/POZ_sf"/>
</dbReference>
<keyword evidence="7" id="KW-1185">Reference proteome</keyword>
<dbReference type="Proteomes" id="UP001141552">
    <property type="component" value="Unassembled WGS sequence"/>
</dbReference>
<comment type="function">
    <text evidence="1">May act as a substrate-specific adapter of an E3 ubiquitin-protein ligase complex (CUL3-RBX1-BTB) which mediates the ubiquitination and subsequent proteasomal degradation of target proteins.</text>
</comment>
<dbReference type="PROSITE" id="PS50097">
    <property type="entry name" value="BTB"/>
    <property type="match status" value="1"/>
</dbReference>
<proteinExistence type="predicted"/>
<sequence>MAASREVSTMIKQGFLSDPSLSFSSSPSRIPSTPLSRVLAASPNSKTLQSPPPHYATNSPTESSTRHHHHHHHHQSHPTLFQMMSEEQPFEQTRQKNYSKVSKIVQEFASLNGCEGYGVGDVRLTVVGRDGYRVSVDVHKRILLEKSGFFRETLKGREKGVMQSVEISECDDVEVYLETIVLMYCDNLRKRLIGEEVAKVLDLLKVSAAIMFEEGIMSCLEYLDAIPWSEDEEEKIISNISLLQLHNSANEVLQRVSSEVSSSIRTDDVFLKLLSGILQAKDDKARREMKMLISRLFKEDSYAHDSKLDVTKDTLYSLCHRCLSSLVLCLSEVTSLDDSRRDRGALMGEIAREAENMQWIVEILIDKKMCDEFVMLWADQRELAVLHSNIPIMYRHEISKITAQLCIAVGRGQILVPKETRFSLLSTWLEALYEDFGWMRRASRSVDKKLVEEGLGQTILTLPLQQQQSIFLSWFDRFLSKGDDCPNIQRAFEVWWRRTFIRKCVTEQDSSQLQIAVCDYTN</sequence>
<feature type="region of interest" description="Disordered" evidence="4">
    <location>
        <begin position="1"/>
        <end position="78"/>
    </location>
</feature>
<gene>
    <name evidence="6" type="ORF">Tsubulata_016517</name>
</gene>
<feature type="compositionally biased region" description="Polar residues" evidence="4">
    <location>
        <begin position="1"/>
        <end position="11"/>
    </location>
</feature>
<evidence type="ECO:0000256" key="3">
    <source>
        <dbReference type="ARBA" id="ARBA00022786"/>
    </source>
</evidence>
<dbReference type="AlphaFoldDB" id="A0A9Q0J941"/>
<comment type="pathway">
    <text evidence="2">Protein modification; protein ubiquitination.</text>
</comment>
<protein>
    <recommendedName>
        <fullName evidence="5">BTB domain-containing protein</fullName>
    </recommendedName>
</protein>
<dbReference type="Pfam" id="PF25553">
    <property type="entry name" value="BTB-POZ_ANK-like"/>
    <property type="match status" value="1"/>
</dbReference>
<dbReference type="InterPro" id="IPR058039">
    <property type="entry name" value="At3g05675-like_ankyrin"/>
</dbReference>
<evidence type="ECO:0000256" key="2">
    <source>
        <dbReference type="ARBA" id="ARBA00004906"/>
    </source>
</evidence>
<dbReference type="PANTHER" id="PTHR31060">
    <property type="entry name" value="OSJNBA0011J08.25 PROTEIN-RELATED"/>
    <property type="match status" value="1"/>
</dbReference>
<feature type="domain" description="BTB" evidence="5">
    <location>
        <begin position="120"/>
        <end position="192"/>
    </location>
</feature>
<evidence type="ECO:0000259" key="5">
    <source>
        <dbReference type="PROSITE" id="PS50097"/>
    </source>
</evidence>
<evidence type="ECO:0000256" key="1">
    <source>
        <dbReference type="ARBA" id="ARBA00002668"/>
    </source>
</evidence>
<comment type="caution">
    <text evidence="6">The sequence shown here is derived from an EMBL/GenBank/DDBJ whole genome shotgun (WGS) entry which is preliminary data.</text>
</comment>
<dbReference type="InterPro" id="IPR038920">
    <property type="entry name" value="At3g05675-like"/>
</dbReference>